<evidence type="ECO:0000313" key="3">
    <source>
        <dbReference type="Proteomes" id="UP001152320"/>
    </source>
</evidence>
<gene>
    <name evidence="2" type="ORF">HOLleu_38844</name>
</gene>
<dbReference type="Gene3D" id="3.30.70.1820">
    <property type="entry name" value="L1 transposable element, RRM domain"/>
    <property type="match status" value="1"/>
</dbReference>
<keyword evidence="1" id="KW-0175">Coiled coil</keyword>
<sequence>MAAMMAHGKQRSISNLEHDLGKALEFQSKRIYVLESKMADANKECDELHEKVAVLESSLESSFAEINKSERMSRRNNFRILGIPVTEGEVCEDLVKEKVFRFFGDDLDIKIEHCHRGGRGFAGRPPHIVVRCLSYQS</sequence>
<dbReference type="Proteomes" id="UP001152320">
    <property type="component" value="Chromosome 21"/>
</dbReference>
<accession>A0A9Q0YHK0</accession>
<evidence type="ECO:0000256" key="1">
    <source>
        <dbReference type="SAM" id="Coils"/>
    </source>
</evidence>
<comment type="caution">
    <text evidence="2">The sequence shown here is derived from an EMBL/GenBank/DDBJ whole genome shotgun (WGS) entry which is preliminary data.</text>
</comment>
<dbReference type="AlphaFoldDB" id="A0A9Q0YHK0"/>
<organism evidence="2 3">
    <name type="scientific">Holothuria leucospilota</name>
    <name type="common">Black long sea cucumber</name>
    <name type="synonym">Mertensiothuria leucospilota</name>
    <dbReference type="NCBI Taxonomy" id="206669"/>
    <lineage>
        <taxon>Eukaryota</taxon>
        <taxon>Metazoa</taxon>
        <taxon>Echinodermata</taxon>
        <taxon>Eleutherozoa</taxon>
        <taxon>Echinozoa</taxon>
        <taxon>Holothuroidea</taxon>
        <taxon>Aspidochirotacea</taxon>
        <taxon>Aspidochirotida</taxon>
        <taxon>Holothuriidae</taxon>
        <taxon>Holothuria</taxon>
    </lineage>
</organism>
<proteinExistence type="predicted"/>
<feature type="coiled-coil region" evidence="1">
    <location>
        <begin position="31"/>
        <end position="58"/>
    </location>
</feature>
<dbReference type="OrthoDB" id="5989141at2759"/>
<name>A0A9Q0YHK0_HOLLE</name>
<dbReference type="EMBL" id="JAIZAY010000021">
    <property type="protein sequence ID" value="KAJ8021596.1"/>
    <property type="molecule type" value="Genomic_DNA"/>
</dbReference>
<keyword evidence="3" id="KW-1185">Reference proteome</keyword>
<protein>
    <submittedName>
        <fullName evidence="2">Uncharacterized protein</fullName>
    </submittedName>
</protein>
<reference evidence="2" key="1">
    <citation type="submission" date="2021-10" db="EMBL/GenBank/DDBJ databases">
        <title>Tropical sea cucumber genome reveals ecological adaptation and Cuvierian tubules defense mechanism.</title>
        <authorList>
            <person name="Chen T."/>
        </authorList>
    </citation>
    <scope>NUCLEOTIDE SEQUENCE</scope>
    <source>
        <strain evidence="2">Nanhai2018</strain>
        <tissue evidence="2">Muscle</tissue>
    </source>
</reference>
<evidence type="ECO:0000313" key="2">
    <source>
        <dbReference type="EMBL" id="KAJ8021596.1"/>
    </source>
</evidence>